<keyword evidence="5 7" id="KW-0408">Iron</keyword>
<dbReference type="InterPro" id="IPR050121">
    <property type="entry name" value="Cytochrome_P450_monoxygenase"/>
</dbReference>
<dbReference type="CDD" id="cd11062">
    <property type="entry name" value="CYP58-like"/>
    <property type="match status" value="1"/>
</dbReference>
<comment type="caution">
    <text evidence="8">The sequence shown here is derived from an EMBL/GenBank/DDBJ whole genome shotgun (WGS) entry which is preliminary data.</text>
</comment>
<dbReference type="PRINTS" id="PR00385">
    <property type="entry name" value="P450"/>
</dbReference>
<evidence type="ECO:0000256" key="4">
    <source>
        <dbReference type="ARBA" id="ARBA00023002"/>
    </source>
</evidence>
<dbReference type="InterPro" id="IPR001128">
    <property type="entry name" value="Cyt_P450"/>
</dbReference>
<gene>
    <name evidence="8" type="ORF">LAWI1_G003272</name>
</gene>
<sequence>MVLYLLFPLVLLGAALYVSYRRLYLSPISHIPGPKLAAVTRLYEAYYDLWLGGQYTFKIIALHKKYGPIIRISPWEIHVADPDFYEVVYASSASGHRRDKYDWFTKSFGLDNAVFATPGHDLHRLRRSALAPYFSMASARRLQPLLQERVDKLLERFEGFRDTGEVLNTSLAYAAFTNDVVMTYCFARHDNRLEAPDFDPSYRDASYFGSTAGNYLKHAPWVNNFMQSLPNSIAELLHPAMASFVAQKRDVLAHIQSITSGHNASHQDLSHPTIFHTILDCKLPDHEKRDDRLSDDAQVLTMAGTLTTAWVLEVTTFHLLSNPSILRALKAELSTAIPSRNDIGAVPLPTLESLPYLNAVIKEGLRLTYGVSCRLARRDPDNAIPFTDKATGKTYTIPPGTPIGMTSVQIHHDESLFPDSWTFRPDRWLAPGSKALEKYMVSFTAGSRQCLGMNLAYCELYLAMSAVWRVWGSREVRGVDDVGFFGLWETDKTDVEIQSDAFLPIVRKGSQGIRVKAFGVGE</sequence>
<evidence type="ECO:0000313" key="9">
    <source>
        <dbReference type="Proteomes" id="UP000315522"/>
    </source>
</evidence>
<keyword evidence="3 7" id="KW-0479">Metal-binding</keyword>
<dbReference type="PRINTS" id="PR00465">
    <property type="entry name" value="EP450IV"/>
</dbReference>
<dbReference type="EMBL" id="QGML01000171">
    <property type="protein sequence ID" value="TVY93201.1"/>
    <property type="molecule type" value="Genomic_DNA"/>
</dbReference>
<comment type="similarity">
    <text evidence="2">Belongs to the cytochrome P450 family.</text>
</comment>
<evidence type="ECO:0000256" key="3">
    <source>
        <dbReference type="ARBA" id="ARBA00022723"/>
    </source>
</evidence>
<dbReference type="InterPro" id="IPR002403">
    <property type="entry name" value="Cyt_P450_E_grp-IV"/>
</dbReference>
<evidence type="ECO:0000256" key="7">
    <source>
        <dbReference type="PIRSR" id="PIRSR602403-1"/>
    </source>
</evidence>
<evidence type="ECO:0000313" key="8">
    <source>
        <dbReference type="EMBL" id="TVY93201.1"/>
    </source>
</evidence>
<reference evidence="8 9" key="1">
    <citation type="submission" date="2018-05" db="EMBL/GenBank/DDBJ databases">
        <title>Genome sequencing and assembly of the regulated plant pathogen Lachnellula willkommii and related sister species for the development of diagnostic species identification markers.</title>
        <authorList>
            <person name="Giroux E."/>
            <person name="Bilodeau G."/>
        </authorList>
    </citation>
    <scope>NUCLEOTIDE SEQUENCE [LARGE SCALE GENOMIC DNA]</scope>
    <source>
        <strain evidence="8 9">CBS 172.35</strain>
    </source>
</reference>
<dbReference type="GO" id="GO:0005506">
    <property type="term" value="F:iron ion binding"/>
    <property type="evidence" value="ECO:0007669"/>
    <property type="project" value="InterPro"/>
</dbReference>
<dbReference type="PANTHER" id="PTHR24305">
    <property type="entry name" value="CYTOCHROME P450"/>
    <property type="match status" value="1"/>
</dbReference>
<dbReference type="PANTHER" id="PTHR24305:SF157">
    <property type="entry name" value="N-ACETYLTRYPTOPHAN 6-HYDROXYLASE IVOC-RELATED"/>
    <property type="match status" value="1"/>
</dbReference>
<dbReference type="InterPro" id="IPR036396">
    <property type="entry name" value="Cyt_P450_sf"/>
</dbReference>
<protein>
    <submittedName>
        <fullName evidence="8">Cyrochrome P450 monooxygenase</fullName>
    </submittedName>
</protein>
<keyword evidence="6 8" id="KW-0503">Monooxygenase</keyword>
<dbReference type="SUPFAM" id="SSF48264">
    <property type="entry name" value="Cytochrome P450"/>
    <property type="match status" value="1"/>
</dbReference>
<evidence type="ECO:0000256" key="6">
    <source>
        <dbReference type="ARBA" id="ARBA00023033"/>
    </source>
</evidence>
<evidence type="ECO:0000256" key="1">
    <source>
        <dbReference type="ARBA" id="ARBA00001971"/>
    </source>
</evidence>
<feature type="binding site" description="axial binding residue" evidence="7">
    <location>
        <position position="450"/>
    </location>
    <ligand>
        <name>heme</name>
        <dbReference type="ChEBI" id="CHEBI:30413"/>
    </ligand>
    <ligandPart>
        <name>Fe</name>
        <dbReference type="ChEBI" id="CHEBI:18248"/>
    </ligandPart>
</feature>
<keyword evidence="7" id="KW-0349">Heme</keyword>
<dbReference type="Gene3D" id="1.10.630.10">
    <property type="entry name" value="Cytochrome P450"/>
    <property type="match status" value="1"/>
</dbReference>
<name>A0A559MJS3_9HELO</name>
<proteinExistence type="inferred from homology"/>
<dbReference type="GO" id="GO:0016705">
    <property type="term" value="F:oxidoreductase activity, acting on paired donors, with incorporation or reduction of molecular oxygen"/>
    <property type="evidence" value="ECO:0007669"/>
    <property type="project" value="InterPro"/>
</dbReference>
<dbReference type="Proteomes" id="UP000315522">
    <property type="component" value="Unassembled WGS sequence"/>
</dbReference>
<dbReference type="Pfam" id="PF00067">
    <property type="entry name" value="p450"/>
    <property type="match status" value="1"/>
</dbReference>
<evidence type="ECO:0000256" key="5">
    <source>
        <dbReference type="ARBA" id="ARBA00023004"/>
    </source>
</evidence>
<keyword evidence="9" id="KW-1185">Reference proteome</keyword>
<accession>A0A559MJS3</accession>
<keyword evidence="4" id="KW-0560">Oxidoreductase</keyword>
<organism evidence="8 9">
    <name type="scientific">Lachnellula willkommii</name>
    <dbReference type="NCBI Taxonomy" id="215461"/>
    <lineage>
        <taxon>Eukaryota</taxon>
        <taxon>Fungi</taxon>
        <taxon>Dikarya</taxon>
        <taxon>Ascomycota</taxon>
        <taxon>Pezizomycotina</taxon>
        <taxon>Leotiomycetes</taxon>
        <taxon>Helotiales</taxon>
        <taxon>Lachnaceae</taxon>
        <taxon>Lachnellula</taxon>
    </lineage>
</organism>
<dbReference type="GO" id="GO:0004497">
    <property type="term" value="F:monooxygenase activity"/>
    <property type="evidence" value="ECO:0007669"/>
    <property type="project" value="UniProtKB-KW"/>
</dbReference>
<evidence type="ECO:0000256" key="2">
    <source>
        <dbReference type="ARBA" id="ARBA00010617"/>
    </source>
</evidence>
<comment type="cofactor">
    <cofactor evidence="1 7">
        <name>heme</name>
        <dbReference type="ChEBI" id="CHEBI:30413"/>
    </cofactor>
</comment>
<dbReference type="GO" id="GO:0020037">
    <property type="term" value="F:heme binding"/>
    <property type="evidence" value="ECO:0007669"/>
    <property type="project" value="InterPro"/>
</dbReference>
<dbReference type="AlphaFoldDB" id="A0A559MJS3"/>